<dbReference type="EMBL" id="QJKH01000001">
    <property type="protein sequence ID" value="PXX81699.1"/>
    <property type="molecule type" value="Genomic_DNA"/>
</dbReference>
<comment type="caution">
    <text evidence="2">The sequence shown here is derived from an EMBL/GenBank/DDBJ whole genome shotgun (WGS) entry which is preliminary data.</text>
</comment>
<dbReference type="Proteomes" id="UP001276902">
    <property type="component" value="Unassembled WGS sequence"/>
</dbReference>
<dbReference type="AlphaFoldDB" id="A0A318KVV1"/>
<evidence type="ECO:0000313" key="3">
    <source>
        <dbReference type="Proteomes" id="UP000247612"/>
    </source>
</evidence>
<evidence type="ECO:0000313" key="2">
    <source>
        <dbReference type="EMBL" id="PXX81699.1"/>
    </source>
</evidence>
<organism evidence="2 3">
    <name type="scientific">Dielma fastidiosa</name>
    <dbReference type="NCBI Taxonomy" id="1034346"/>
    <lineage>
        <taxon>Bacteria</taxon>
        <taxon>Bacillati</taxon>
        <taxon>Bacillota</taxon>
        <taxon>Erysipelotrichia</taxon>
        <taxon>Erysipelotrichales</taxon>
        <taxon>Erysipelotrichaceae</taxon>
        <taxon>Dielma</taxon>
    </lineage>
</organism>
<proteinExistence type="predicted"/>
<evidence type="ECO:0000313" key="1">
    <source>
        <dbReference type="EMBL" id="MDY5166871.1"/>
    </source>
</evidence>
<accession>A0A318KVV1</accession>
<dbReference type="RefSeq" id="WP_320882884.1">
    <property type="nucleotide sequence ID" value="NZ_BAABZA010000001.1"/>
</dbReference>
<dbReference type="Proteomes" id="UP000247612">
    <property type="component" value="Unassembled WGS sequence"/>
</dbReference>
<reference evidence="2 3" key="1">
    <citation type="submission" date="2018-05" db="EMBL/GenBank/DDBJ databases">
        <title>Genomic Encyclopedia of Type Strains, Phase IV (KMG-IV): sequencing the most valuable type-strain genomes for metagenomic binning, comparative biology and taxonomic classification.</title>
        <authorList>
            <person name="Goeker M."/>
        </authorList>
    </citation>
    <scope>NUCLEOTIDE SEQUENCE [LARGE SCALE GENOMIC DNA]</scope>
    <source>
        <strain evidence="2 3">JC118</strain>
    </source>
</reference>
<name>A0A318KVV1_9FIRM</name>
<reference evidence="1" key="2">
    <citation type="submission" date="2022-03" db="EMBL/GenBank/DDBJ databases">
        <title>First case of bacteraemia caused by Dielma fastidiosa in a patient hospitalised with diverticulitis.</title>
        <authorList>
            <person name="Forman-Ankjaer B."/>
            <person name="Hvid-Jensen F."/>
            <person name="Kobel C.M."/>
            <person name="Greve T."/>
        </authorList>
    </citation>
    <scope>NUCLEOTIDE SEQUENCE</scope>
    <source>
        <strain evidence="1">AUH_DF_2021</strain>
    </source>
</reference>
<protein>
    <submittedName>
        <fullName evidence="2">Uncharacterized protein</fullName>
    </submittedName>
</protein>
<dbReference type="EMBL" id="JALDAW010000008">
    <property type="protein sequence ID" value="MDY5166871.1"/>
    <property type="molecule type" value="Genomic_DNA"/>
</dbReference>
<keyword evidence="3" id="KW-1185">Reference proteome</keyword>
<sequence>MKHYTKLKDSQGNEISLFPLEVANISRDQHPSLVCFHPDTFTPFS</sequence>
<gene>
    <name evidence="2" type="ORF">DES51_101311</name>
    <name evidence="1" type="ORF">MQE39_01870</name>
</gene>